<reference evidence="1 2" key="1">
    <citation type="submission" date="2014-02" db="EMBL/GenBank/DDBJ databases">
        <title>Complete genome sequences of four novel Lactococcus lactis phages distantly related to the rare 1706 phage species.</title>
        <authorList>
            <person name="Kot W."/>
            <person name="Neve H."/>
            <person name="Vogensen F.K."/>
            <person name="Heller K.J."/>
            <person name="Hansen L.H."/>
        </authorList>
    </citation>
    <scope>NUCLEOTIDE SEQUENCE [LARGE SCALE GENOMIC DNA]</scope>
</reference>
<organism evidence="1 2">
    <name type="scientific">Lactococcus phage P078</name>
    <dbReference type="NCBI Taxonomy" id="1476886"/>
    <lineage>
        <taxon>Viruses</taxon>
        <taxon>Duplodnaviria</taxon>
        <taxon>Heunggongvirae</taxon>
        <taxon>Uroviricota</taxon>
        <taxon>Caudoviricetes</taxon>
        <taxon>Nevevirus</taxon>
        <taxon>Nevevirus P078</taxon>
    </lineage>
</organism>
<gene>
    <name evidence="1" type="ORF">P078_0068</name>
</gene>
<evidence type="ECO:0000313" key="2">
    <source>
        <dbReference type="Proteomes" id="UP000019791"/>
    </source>
</evidence>
<evidence type="ECO:0000313" key="1">
    <source>
        <dbReference type="EMBL" id="AHV83031.1"/>
    </source>
</evidence>
<dbReference type="OrthoDB" id="10499at10239"/>
<dbReference type="EMBL" id="KJ489010">
    <property type="protein sequence ID" value="AHV83031.1"/>
    <property type="molecule type" value="Genomic_DNA"/>
</dbReference>
<name>X4Y7N3_9CAUD</name>
<protein>
    <submittedName>
        <fullName evidence="1">Uncharacterized protein</fullName>
    </submittedName>
</protein>
<dbReference type="GeneID" id="19527436"/>
<sequence>MSIDNSGWTVRCKSCRNTFMYRGEEDMTCPFCMCVFKFEKHKLFDANEHSIKSMTRDEDTLVINCLSISDDSPLYKDALDNDGNLVKGFKLLDYTYYNVKCYDIVVPLRLLSINAVPGLLGFYLEFTGSEENMNTLATSYAKHQKRIADFFGKKFILPE</sequence>
<accession>X4Y7N3</accession>
<proteinExistence type="predicted"/>
<dbReference type="Proteomes" id="UP000019791">
    <property type="component" value="Segment"/>
</dbReference>
<keyword evidence="2" id="KW-1185">Reference proteome</keyword>
<dbReference type="KEGG" id="vg:19527436"/>
<dbReference type="RefSeq" id="YP_009036893.1">
    <property type="nucleotide sequence ID" value="NC_024215.1"/>
</dbReference>